<accession>A0AAV5KZ89</accession>
<dbReference type="InterPro" id="IPR045851">
    <property type="entry name" value="AMP-bd_C_sf"/>
</dbReference>
<comment type="caution">
    <text evidence="3">The sequence shown here is derived from an EMBL/GenBank/DDBJ whole genome shotgun (WGS) entry which is preliminary data.</text>
</comment>
<dbReference type="InterPro" id="IPR025110">
    <property type="entry name" value="AMP-bd_C"/>
</dbReference>
<evidence type="ECO:0000313" key="3">
    <source>
        <dbReference type="EMBL" id="GKV29922.1"/>
    </source>
</evidence>
<dbReference type="Pfam" id="PF00501">
    <property type="entry name" value="AMP-binding"/>
    <property type="match status" value="1"/>
</dbReference>
<organism evidence="3 4">
    <name type="scientific">Rubroshorea leprosula</name>
    <dbReference type="NCBI Taxonomy" id="152421"/>
    <lineage>
        <taxon>Eukaryota</taxon>
        <taxon>Viridiplantae</taxon>
        <taxon>Streptophyta</taxon>
        <taxon>Embryophyta</taxon>
        <taxon>Tracheophyta</taxon>
        <taxon>Spermatophyta</taxon>
        <taxon>Magnoliopsida</taxon>
        <taxon>eudicotyledons</taxon>
        <taxon>Gunneridae</taxon>
        <taxon>Pentapetalae</taxon>
        <taxon>rosids</taxon>
        <taxon>malvids</taxon>
        <taxon>Malvales</taxon>
        <taxon>Dipterocarpaceae</taxon>
        <taxon>Rubroshorea</taxon>
    </lineage>
</organism>
<name>A0AAV5KZ89_9ROSI</name>
<dbReference type="SUPFAM" id="SSF56801">
    <property type="entry name" value="Acetyl-CoA synthetase-like"/>
    <property type="match status" value="1"/>
</dbReference>
<proteinExistence type="predicted"/>
<dbReference type="PANTHER" id="PTHR22754">
    <property type="entry name" value="DISCO-INTERACTING PROTEIN 2 DIP2 -RELATED"/>
    <property type="match status" value="1"/>
</dbReference>
<reference evidence="3 4" key="1">
    <citation type="journal article" date="2021" name="Commun. Biol.">
        <title>The genome of Shorea leprosula (Dipterocarpaceae) highlights the ecological relevance of drought in aseasonal tropical rainforests.</title>
        <authorList>
            <person name="Ng K.K.S."/>
            <person name="Kobayashi M.J."/>
            <person name="Fawcett J.A."/>
            <person name="Hatakeyama M."/>
            <person name="Paape T."/>
            <person name="Ng C.H."/>
            <person name="Ang C.C."/>
            <person name="Tnah L.H."/>
            <person name="Lee C.T."/>
            <person name="Nishiyama T."/>
            <person name="Sese J."/>
            <person name="O'Brien M.J."/>
            <person name="Copetti D."/>
            <person name="Mohd Noor M.I."/>
            <person name="Ong R.C."/>
            <person name="Putra M."/>
            <person name="Sireger I.Z."/>
            <person name="Indrioko S."/>
            <person name="Kosugi Y."/>
            <person name="Izuno A."/>
            <person name="Isagi Y."/>
            <person name="Lee S.L."/>
            <person name="Shimizu K.K."/>
        </authorList>
    </citation>
    <scope>NUCLEOTIDE SEQUENCE [LARGE SCALE GENOMIC DNA]</scope>
    <source>
        <strain evidence="3">214</strain>
    </source>
</reference>
<evidence type="ECO:0000259" key="1">
    <source>
        <dbReference type="Pfam" id="PF00501"/>
    </source>
</evidence>
<keyword evidence="4" id="KW-1185">Reference proteome</keyword>
<feature type="domain" description="AMP-binding enzyme C-terminal" evidence="2">
    <location>
        <begin position="246"/>
        <end position="344"/>
    </location>
</feature>
<dbReference type="EMBL" id="BPVZ01000084">
    <property type="protein sequence ID" value="GKV29922.1"/>
    <property type="molecule type" value="Genomic_DNA"/>
</dbReference>
<dbReference type="PANTHER" id="PTHR22754:SF40">
    <property type="entry name" value="OS01G0636300 PROTEIN"/>
    <property type="match status" value="1"/>
</dbReference>
<dbReference type="InterPro" id="IPR042099">
    <property type="entry name" value="ANL_N_sf"/>
</dbReference>
<protein>
    <recommendedName>
        <fullName evidence="5">AMP-dependent synthetase/ligase domain-containing protein</fullName>
    </recommendedName>
</protein>
<dbReference type="AlphaFoldDB" id="A0AAV5KZ89"/>
<gene>
    <name evidence="3" type="ORF">SLEP1_g38795</name>
</gene>
<dbReference type="Gene3D" id="3.30.300.30">
    <property type="match status" value="1"/>
</dbReference>
<feature type="domain" description="AMP-dependent synthetase/ligase" evidence="1">
    <location>
        <begin position="140"/>
        <end position="207"/>
    </location>
</feature>
<sequence>MVDQCLPIWAKLPAFRYKPGFMWVEDVATKGLTITSTLTYAQLNDSVQSISSKLLVPLQRAGLLSVMVFPPDTSLGNENYHHLVRVLTQTKPRAAIAYHGYISSVKQYISSSSKDKKVAELLENLRWISTEDIERKMSTGATGIPKPVLVTAGSAAHNVRMARKAYDLHPNSIVVSWLPQYHGCGLMFLLLMIVSGATCVLTSPGASLPVLGDRGIIKGEERFLFITGRCSDIIKLSNNQEIHPHYIEATAYNSCPQFLRGACLAGFMTSTTIVLVAEMQRTGEVDKIVLRNACERIRQAVLDEEKVELGLVVLVRSGSVPKTTSGKVQRWAAKLKFVQGRMSAVMEMRFKERCNL</sequence>
<evidence type="ECO:0000313" key="4">
    <source>
        <dbReference type="Proteomes" id="UP001054252"/>
    </source>
</evidence>
<evidence type="ECO:0008006" key="5">
    <source>
        <dbReference type="Google" id="ProtNLM"/>
    </source>
</evidence>
<dbReference type="Pfam" id="PF23024">
    <property type="entry name" value="AMP-dom_DIP2-like"/>
    <property type="match status" value="1"/>
</dbReference>
<dbReference type="Proteomes" id="UP001054252">
    <property type="component" value="Unassembled WGS sequence"/>
</dbReference>
<dbReference type="Gene3D" id="3.40.50.12780">
    <property type="entry name" value="N-terminal domain of ligase-like"/>
    <property type="match status" value="1"/>
</dbReference>
<evidence type="ECO:0000259" key="2">
    <source>
        <dbReference type="Pfam" id="PF23024"/>
    </source>
</evidence>
<dbReference type="InterPro" id="IPR000873">
    <property type="entry name" value="AMP-dep_synth/lig_dom"/>
</dbReference>